<dbReference type="AlphaFoldDB" id="A0A1F7J5D3"/>
<dbReference type="InterPro" id="IPR039697">
    <property type="entry name" value="Alcohol_dehydrogenase_Fe"/>
</dbReference>
<comment type="caution">
    <text evidence="4">The sequence shown here is derived from an EMBL/GenBank/DDBJ whole genome shotgun (WGS) entry which is preliminary data.</text>
</comment>
<dbReference type="PROSITE" id="PS00913">
    <property type="entry name" value="ADH_IRON_1"/>
    <property type="match status" value="1"/>
</dbReference>
<organism evidence="4 5">
    <name type="scientific">Candidatus Roizmanbacteria bacterium RIFCSPLOWO2_01_FULL_40_42</name>
    <dbReference type="NCBI Taxonomy" id="1802066"/>
    <lineage>
        <taxon>Bacteria</taxon>
        <taxon>Candidatus Roizmaniibacteriota</taxon>
    </lineage>
</organism>
<evidence type="ECO:0000313" key="5">
    <source>
        <dbReference type="Proteomes" id="UP000178558"/>
    </source>
</evidence>
<dbReference type="Proteomes" id="UP000178558">
    <property type="component" value="Unassembled WGS sequence"/>
</dbReference>
<dbReference type="SUPFAM" id="SSF56796">
    <property type="entry name" value="Dehydroquinate synthase-like"/>
    <property type="match status" value="1"/>
</dbReference>
<dbReference type="PANTHER" id="PTHR11496">
    <property type="entry name" value="ALCOHOL DEHYDROGENASE"/>
    <property type="match status" value="1"/>
</dbReference>
<dbReference type="InterPro" id="IPR001670">
    <property type="entry name" value="ADH_Fe/GldA"/>
</dbReference>
<dbReference type="Gene3D" id="3.40.50.1970">
    <property type="match status" value="1"/>
</dbReference>
<dbReference type="Pfam" id="PF00465">
    <property type="entry name" value="Fe-ADH"/>
    <property type="match status" value="1"/>
</dbReference>
<dbReference type="Gene3D" id="1.20.1090.10">
    <property type="entry name" value="Dehydroquinate synthase-like - alpha domain"/>
    <property type="match status" value="1"/>
</dbReference>
<dbReference type="InterPro" id="IPR018211">
    <property type="entry name" value="ADH_Fe_CS"/>
</dbReference>
<dbReference type="EMBL" id="MGAQ01000010">
    <property type="protein sequence ID" value="OGK50821.1"/>
    <property type="molecule type" value="Genomic_DNA"/>
</dbReference>
<reference evidence="4 5" key="1">
    <citation type="journal article" date="2016" name="Nat. Commun.">
        <title>Thousands of microbial genomes shed light on interconnected biogeochemical processes in an aquifer system.</title>
        <authorList>
            <person name="Anantharaman K."/>
            <person name="Brown C.T."/>
            <person name="Hug L.A."/>
            <person name="Sharon I."/>
            <person name="Castelle C.J."/>
            <person name="Probst A.J."/>
            <person name="Thomas B.C."/>
            <person name="Singh A."/>
            <person name="Wilkins M.J."/>
            <person name="Karaoz U."/>
            <person name="Brodie E.L."/>
            <person name="Williams K.H."/>
            <person name="Hubbard S.S."/>
            <person name="Banfield J.F."/>
        </authorList>
    </citation>
    <scope>NUCLEOTIDE SEQUENCE [LARGE SCALE GENOMIC DNA]</scope>
</reference>
<feature type="domain" description="Alcohol dehydrogenase iron-type/glycerol dehydrogenase GldA" evidence="2">
    <location>
        <begin position="16"/>
        <end position="178"/>
    </location>
</feature>
<dbReference type="GO" id="GO:0046872">
    <property type="term" value="F:metal ion binding"/>
    <property type="evidence" value="ECO:0007669"/>
    <property type="project" value="InterPro"/>
</dbReference>
<dbReference type="GO" id="GO:0004022">
    <property type="term" value="F:alcohol dehydrogenase (NAD+) activity"/>
    <property type="evidence" value="ECO:0007669"/>
    <property type="project" value="TreeGrafter"/>
</dbReference>
<proteinExistence type="predicted"/>
<gene>
    <name evidence="4" type="ORF">A3B50_00900</name>
</gene>
<dbReference type="Pfam" id="PF25137">
    <property type="entry name" value="ADH_Fe_C"/>
    <property type="match status" value="1"/>
</dbReference>
<sequence>MRKIIIETRKSGYQMPTEIYFGRGTLGKLSNIIRKQKQKKFLLVTGSHLANHKIKNGLHKTKKVFNYPFKITTSDFATINQLSTYARKGYDGIIAVGGGAILDSAKSAAILATNNGQVEDYTKKGETLKNKGILYIAVPTTAGTGSEVTPWAVVWSKNKKFSLSSTKLMFPTIALVDPELTDSMPPKITATSGIDALCQAIEAYWNIHSNPTTDKYALQAIALLTTNLKNVVRKPTKKTRDLIAKGSLLGGLAFSNTQTTICHSISYPMTIHWKIAHGQATSITLPLFIEYTFPILSIKRKKRILDAIGVKNTKQASEKIRSLISSVGLKTRLSELGIPRKGIKTIVKEGYDPERALNAPRIPSHNELEEMLAKIY</sequence>
<protein>
    <submittedName>
        <fullName evidence="4">Uncharacterized protein</fullName>
    </submittedName>
</protein>
<evidence type="ECO:0000313" key="4">
    <source>
        <dbReference type="EMBL" id="OGK50821.1"/>
    </source>
</evidence>
<feature type="domain" description="Fe-containing alcohol dehydrogenase-like C-terminal" evidence="3">
    <location>
        <begin position="189"/>
        <end position="376"/>
    </location>
</feature>
<name>A0A1F7J5D3_9BACT</name>
<keyword evidence="1" id="KW-0560">Oxidoreductase</keyword>
<dbReference type="PANTHER" id="PTHR11496:SF83">
    <property type="entry name" value="HYDROXYACID-OXOACID TRANSHYDROGENASE, MITOCHONDRIAL"/>
    <property type="match status" value="1"/>
</dbReference>
<evidence type="ECO:0000256" key="1">
    <source>
        <dbReference type="ARBA" id="ARBA00023002"/>
    </source>
</evidence>
<evidence type="ECO:0000259" key="2">
    <source>
        <dbReference type="Pfam" id="PF00465"/>
    </source>
</evidence>
<dbReference type="FunFam" id="3.40.50.1970:FF:000003">
    <property type="entry name" value="Alcohol dehydrogenase, iron-containing"/>
    <property type="match status" value="1"/>
</dbReference>
<evidence type="ECO:0000259" key="3">
    <source>
        <dbReference type="Pfam" id="PF25137"/>
    </source>
</evidence>
<accession>A0A1F7J5D3</accession>
<dbReference type="InterPro" id="IPR056798">
    <property type="entry name" value="ADH_Fe_C"/>
</dbReference>